<evidence type="ECO:0000313" key="4">
    <source>
        <dbReference type="Proteomes" id="UP000483820"/>
    </source>
</evidence>
<dbReference type="PANTHER" id="PTHR16255:SF1">
    <property type="entry name" value="REQUIRED FOR MEIOTIC NUCLEAR DIVISION PROTEIN 1 HOMOLOG"/>
    <property type="match status" value="1"/>
</dbReference>
<sequence>MLKSLFRAAAVATRSGLVKRQISFTAMLRSESQPKEIINLERVQVRKMRKRRPVASSVVPKSVQLREPSVVAMALSESLNLNDVIMDGHLNGMYNITSIDDEADDTLHFVKKLEYTINPAELSEIFVFRDGVVVFWNVDSSQRSQILRELERYAMAPYDSMIVMDEQDRMFYKFSEQSTVSSIRQDRFFLSGKHLDAFHGSNEAILERFAMSQAFAASVKIGVWESLLNNLAEPLSNTTKSLTQGKIPWSRKQALMRSGEFAALRHSINLDCTLLNKDFYWERPELEKYYTLAGRHFSLDRRIGLLNKRLDYCEELVKMVDNTIALRHASHLEWMIIVLIVIEVIFDVFHFADKSPKSVIVVAADPKDAVTADK</sequence>
<dbReference type="GO" id="GO:0070131">
    <property type="term" value="P:positive regulation of mitochondrial translation"/>
    <property type="evidence" value="ECO:0007669"/>
    <property type="project" value="TreeGrafter"/>
</dbReference>
<organism evidence="3 4">
    <name type="scientific">Caenorhabditis remanei</name>
    <name type="common">Caenorhabditis vulgaris</name>
    <dbReference type="NCBI Taxonomy" id="31234"/>
    <lineage>
        <taxon>Eukaryota</taxon>
        <taxon>Metazoa</taxon>
        <taxon>Ecdysozoa</taxon>
        <taxon>Nematoda</taxon>
        <taxon>Chromadorea</taxon>
        <taxon>Rhabditida</taxon>
        <taxon>Rhabditina</taxon>
        <taxon>Rhabditomorpha</taxon>
        <taxon>Rhabditoidea</taxon>
        <taxon>Rhabditidae</taxon>
        <taxon>Peloderinae</taxon>
        <taxon>Caenorhabditis</taxon>
    </lineage>
</organism>
<dbReference type="Proteomes" id="UP000483820">
    <property type="component" value="Chromosome III"/>
</dbReference>
<dbReference type="GO" id="GO:0005739">
    <property type="term" value="C:mitochondrion"/>
    <property type="evidence" value="ECO:0007669"/>
    <property type="project" value="UniProtKB-ARBA"/>
</dbReference>
<protein>
    <recommendedName>
        <fullName evidence="2">DUF155 domain-containing protein</fullName>
    </recommendedName>
</protein>
<gene>
    <name evidence="3" type="ORF">GCK72_010952</name>
</gene>
<dbReference type="InterPro" id="IPR003734">
    <property type="entry name" value="DUF155"/>
</dbReference>
<accession>A0A6A5H4A1</accession>
<reference evidence="3 4" key="1">
    <citation type="submission" date="2019-12" db="EMBL/GenBank/DDBJ databases">
        <title>Chromosome-level assembly of the Caenorhabditis remanei genome.</title>
        <authorList>
            <person name="Teterina A.A."/>
            <person name="Willis J.H."/>
            <person name="Phillips P.C."/>
        </authorList>
    </citation>
    <scope>NUCLEOTIDE SEQUENCE [LARGE SCALE GENOMIC DNA]</scope>
    <source>
        <strain evidence="3 4">PX506</strain>
        <tissue evidence="3">Whole organism</tissue>
    </source>
</reference>
<dbReference type="GeneID" id="9811416"/>
<evidence type="ECO:0000259" key="2">
    <source>
        <dbReference type="Pfam" id="PF02582"/>
    </source>
</evidence>
<dbReference type="RefSeq" id="XP_003111764.2">
    <property type="nucleotide sequence ID" value="XM_003111716.2"/>
</dbReference>
<dbReference type="Pfam" id="PF02582">
    <property type="entry name" value="DUF155"/>
    <property type="match status" value="1"/>
</dbReference>
<dbReference type="EMBL" id="WUAV01000003">
    <property type="protein sequence ID" value="KAF1762690.1"/>
    <property type="molecule type" value="Genomic_DNA"/>
</dbReference>
<proteinExistence type="inferred from homology"/>
<feature type="domain" description="DUF155" evidence="2">
    <location>
        <begin position="125"/>
        <end position="307"/>
    </location>
</feature>
<comment type="caution">
    <text evidence="3">The sequence shown here is derived from an EMBL/GenBank/DDBJ whole genome shotgun (WGS) entry which is preliminary data.</text>
</comment>
<evidence type="ECO:0000313" key="3">
    <source>
        <dbReference type="EMBL" id="KAF1762690.1"/>
    </source>
</evidence>
<evidence type="ECO:0000256" key="1">
    <source>
        <dbReference type="ARBA" id="ARBA00008306"/>
    </source>
</evidence>
<dbReference type="InterPro" id="IPR051624">
    <property type="entry name" value="RMD1/Sad1-interacting"/>
</dbReference>
<dbReference type="KEGG" id="crq:GCK72_010952"/>
<dbReference type="PANTHER" id="PTHR16255">
    <property type="entry name" value="REQUIRED FOR MEIOTIC NUCLEAR DIVISION PROTEIN 1 HOMOLOG"/>
    <property type="match status" value="1"/>
</dbReference>
<dbReference type="CTD" id="9811416"/>
<dbReference type="AlphaFoldDB" id="A0A6A5H4A1"/>
<name>A0A6A5H4A1_CAERE</name>
<comment type="similarity">
    <text evidence="1">Belongs to the RMD1/sif2 family.</text>
</comment>